<reference evidence="2 3" key="1">
    <citation type="submission" date="2024-09" db="EMBL/GenBank/DDBJ databases">
        <authorList>
            <person name="Sun Q."/>
            <person name="Mori K."/>
        </authorList>
    </citation>
    <scope>NUCLEOTIDE SEQUENCE [LARGE SCALE GENOMIC DNA]</scope>
    <source>
        <strain evidence="2 3">TBRC 0563</strain>
    </source>
</reference>
<accession>A0ABV5Y8Z0</accession>
<organism evidence="2 3">
    <name type="scientific">Actinoallomurus acaciae</name>
    <dbReference type="NCBI Taxonomy" id="502577"/>
    <lineage>
        <taxon>Bacteria</taxon>
        <taxon>Bacillati</taxon>
        <taxon>Actinomycetota</taxon>
        <taxon>Actinomycetes</taxon>
        <taxon>Streptosporangiales</taxon>
        <taxon>Thermomonosporaceae</taxon>
        <taxon>Actinoallomurus</taxon>
    </lineage>
</organism>
<dbReference type="EMBL" id="JBHLZP010000019">
    <property type="protein sequence ID" value="MFB9831493.1"/>
    <property type="molecule type" value="Genomic_DNA"/>
</dbReference>
<dbReference type="Proteomes" id="UP001589627">
    <property type="component" value="Unassembled WGS sequence"/>
</dbReference>
<feature type="region of interest" description="Disordered" evidence="1">
    <location>
        <begin position="14"/>
        <end position="39"/>
    </location>
</feature>
<evidence type="ECO:0000256" key="1">
    <source>
        <dbReference type="SAM" id="MobiDB-lite"/>
    </source>
</evidence>
<evidence type="ECO:0000313" key="2">
    <source>
        <dbReference type="EMBL" id="MFB9831493.1"/>
    </source>
</evidence>
<name>A0ABV5Y8Z0_9ACTN</name>
<sequence length="209" mass="22583">MKIMLASAQVDDATLIDGHGGRGDDRAGRRRPARGTMGTPDAAAARLLNQAAVVAEAEPGIHPRAHQYVRVDTVSRQVEFPENNAELRAPGYVRVHDQWRERADGRGYNLLRLAAELPGARVIPHASNSLGRSGKAVEFTSRNDPFDESRTSQLIFDARSLRYPGSDTVLTKARSGLPAGTVIDATSVVKISVAGKLPRVRRGTVRPSC</sequence>
<evidence type="ECO:0000313" key="3">
    <source>
        <dbReference type="Proteomes" id="UP001589627"/>
    </source>
</evidence>
<gene>
    <name evidence="2" type="ORF">ACFFNX_04740</name>
</gene>
<dbReference type="RefSeq" id="WP_378195690.1">
    <property type="nucleotide sequence ID" value="NZ_JBHLZP010000019.1"/>
</dbReference>
<keyword evidence="3" id="KW-1185">Reference proteome</keyword>
<comment type="caution">
    <text evidence="2">The sequence shown here is derived from an EMBL/GenBank/DDBJ whole genome shotgun (WGS) entry which is preliminary data.</text>
</comment>
<proteinExistence type="predicted"/>
<protein>
    <submittedName>
        <fullName evidence="2">Uncharacterized protein</fullName>
    </submittedName>
</protein>